<gene>
    <name evidence="1" type="ORF">LCGC14_1595340</name>
</gene>
<proteinExistence type="predicted"/>
<protein>
    <submittedName>
        <fullName evidence="1">Uncharacterized protein</fullName>
    </submittedName>
</protein>
<evidence type="ECO:0000313" key="1">
    <source>
        <dbReference type="EMBL" id="KKM25401.1"/>
    </source>
</evidence>
<dbReference type="AlphaFoldDB" id="A0A0F9ICT1"/>
<organism evidence="1">
    <name type="scientific">marine sediment metagenome</name>
    <dbReference type="NCBI Taxonomy" id="412755"/>
    <lineage>
        <taxon>unclassified sequences</taxon>
        <taxon>metagenomes</taxon>
        <taxon>ecological metagenomes</taxon>
    </lineage>
</organism>
<dbReference type="EMBL" id="LAZR01012727">
    <property type="protein sequence ID" value="KKM25401.1"/>
    <property type="molecule type" value="Genomic_DNA"/>
</dbReference>
<name>A0A0F9ICT1_9ZZZZ</name>
<accession>A0A0F9ICT1</accession>
<sequence>MKLFNEIEAHCPKCNPNYRTWRVKYIESSPAQLFLGVETKAFSESVLWTCSRCGYEDQTYPYDYKKEVV</sequence>
<reference evidence="1" key="1">
    <citation type="journal article" date="2015" name="Nature">
        <title>Complex archaea that bridge the gap between prokaryotes and eukaryotes.</title>
        <authorList>
            <person name="Spang A."/>
            <person name="Saw J.H."/>
            <person name="Jorgensen S.L."/>
            <person name="Zaremba-Niedzwiedzka K."/>
            <person name="Martijn J."/>
            <person name="Lind A.E."/>
            <person name="van Eijk R."/>
            <person name="Schleper C."/>
            <person name="Guy L."/>
            <person name="Ettema T.J."/>
        </authorList>
    </citation>
    <scope>NUCLEOTIDE SEQUENCE</scope>
</reference>
<comment type="caution">
    <text evidence="1">The sequence shown here is derived from an EMBL/GenBank/DDBJ whole genome shotgun (WGS) entry which is preliminary data.</text>
</comment>